<dbReference type="SUPFAM" id="SSF51556">
    <property type="entry name" value="Metallo-dependent hydrolases"/>
    <property type="match status" value="1"/>
</dbReference>
<proteinExistence type="predicted"/>
<organism evidence="1">
    <name type="scientific">bioreactor metagenome</name>
    <dbReference type="NCBI Taxonomy" id="1076179"/>
    <lineage>
        <taxon>unclassified sequences</taxon>
        <taxon>metagenomes</taxon>
        <taxon>ecological metagenomes</taxon>
    </lineage>
</organism>
<dbReference type="InterPro" id="IPR032466">
    <property type="entry name" value="Metal_Hydrolase"/>
</dbReference>
<accession>A0A644YUM0</accession>
<evidence type="ECO:0000313" key="1">
    <source>
        <dbReference type="EMBL" id="MPM32262.1"/>
    </source>
</evidence>
<reference evidence="1" key="1">
    <citation type="submission" date="2019-08" db="EMBL/GenBank/DDBJ databases">
        <authorList>
            <person name="Kucharzyk K."/>
            <person name="Murdoch R.W."/>
            <person name="Higgins S."/>
            <person name="Loffler F."/>
        </authorList>
    </citation>
    <scope>NUCLEOTIDE SEQUENCE</scope>
</reference>
<protein>
    <recommendedName>
        <fullName evidence="2">Cytosolic protein</fullName>
    </recommendedName>
</protein>
<dbReference type="Pfam" id="PF19799">
    <property type="entry name" value="DUF6282"/>
    <property type="match status" value="1"/>
</dbReference>
<comment type="caution">
    <text evidence="1">The sequence shown here is derived from an EMBL/GenBank/DDBJ whole genome shotgun (WGS) entry which is preliminary data.</text>
</comment>
<dbReference type="AlphaFoldDB" id="A0A644YUM0"/>
<evidence type="ECO:0008006" key="2">
    <source>
        <dbReference type="Google" id="ProtNLM"/>
    </source>
</evidence>
<dbReference type="EMBL" id="VSSQ01006311">
    <property type="protein sequence ID" value="MPM32262.1"/>
    <property type="molecule type" value="Genomic_DNA"/>
</dbReference>
<gene>
    <name evidence="1" type="ORF">SDC9_78824</name>
</gene>
<dbReference type="InterPro" id="IPR046249">
    <property type="entry name" value="DUF6282"/>
</dbReference>
<name>A0A644YUM0_9ZZZZ</name>
<sequence length="296" mass="32489">MVSRDILKGVVDMHLHPGPSLARRALDAAEMLAEAEDAGYRAFVIKDHYLPTTMSAQLIEKHLSKKGTRVIGTIALNNAVHGFHLPMVDTAVAMGAKIVWMPTISALQHQQKAAKNFPGQVQLTHPGKPIYYLDESGNLKPEVVALLEYLVKHPDVVLATGHGSPEEIDALLEKAFALGLKKIVITHPYLIVEADYAYVKKWAAMGAHIEITGNVFEGVIGLTMFPISLVGDYLKFVPLDHLIICSDGGVTGKDGTTSPVEVLYRFINLLMEQLDLTEEQIKLMTQITPARLLELL</sequence>